<dbReference type="PANTHER" id="PTHR31339:SF9">
    <property type="entry name" value="PLASMIN AND FIBRONECTIN-BINDING PROTEIN A"/>
    <property type="match status" value="1"/>
</dbReference>
<dbReference type="InterPro" id="IPR008979">
    <property type="entry name" value="Galactose-bd-like_sf"/>
</dbReference>
<keyword evidence="8" id="KW-1185">Reference proteome</keyword>
<dbReference type="InterPro" id="IPR011050">
    <property type="entry name" value="Pectin_lyase_fold/virulence"/>
</dbReference>
<dbReference type="STRING" id="1826909.A5893_12950"/>
<dbReference type="InterPro" id="IPR005084">
    <property type="entry name" value="CBM6"/>
</dbReference>
<dbReference type="InterPro" id="IPR024535">
    <property type="entry name" value="RHGA/B-epi-like_pectate_lyase"/>
</dbReference>
<feature type="domain" description="CBM6" evidence="6">
    <location>
        <begin position="46"/>
        <end position="186"/>
    </location>
</feature>
<keyword evidence="2 4" id="KW-0378">Hydrolase</keyword>
<dbReference type="SUPFAM" id="SSF51126">
    <property type="entry name" value="Pectin lyase-like"/>
    <property type="match status" value="1"/>
</dbReference>
<dbReference type="Proteomes" id="UP000078459">
    <property type="component" value="Unassembled WGS sequence"/>
</dbReference>
<keyword evidence="3 4" id="KW-0326">Glycosidase</keyword>
<evidence type="ECO:0000256" key="5">
    <source>
        <dbReference type="SAM" id="SignalP"/>
    </source>
</evidence>
<dbReference type="InterPro" id="IPR012334">
    <property type="entry name" value="Pectin_lyas_fold"/>
</dbReference>
<dbReference type="OrthoDB" id="9795222at2"/>
<accession>A0A179DE18</accession>
<evidence type="ECO:0000256" key="2">
    <source>
        <dbReference type="ARBA" id="ARBA00022801"/>
    </source>
</evidence>
<dbReference type="GO" id="GO:0030246">
    <property type="term" value="F:carbohydrate binding"/>
    <property type="evidence" value="ECO:0007669"/>
    <property type="project" value="InterPro"/>
</dbReference>
<reference evidence="7 8" key="2">
    <citation type="submission" date="2016-06" db="EMBL/GenBank/DDBJ databases">
        <title>Pedobacter psychrophilus sp. nov., isolated from Antarctic fragmentary rock.</title>
        <authorList>
            <person name="Svec P."/>
        </authorList>
    </citation>
    <scope>NUCLEOTIDE SEQUENCE [LARGE SCALE GENOMIC DNA]</scope>
    <source>
        <strain evidence="7 8">CCM 8644</strain>
    </source>
</reference>
<protein>
    <recommendedName>
        <fullName evidence="6">CBM6 domain-containing protein</fullName>
    </recommendedName>
</protein>
<comment type="caution">
    <text evidence="7">The sequence shown here is derived from an EMBL/GenBank/DDBJ whole genome shotgun (WGS) entry which is preliminary data.</text>
</comment>
<reference evidence="7 8" key="1">
    <citation type="submission" date="2016-04" db="EMBL/GenBank/DDBJ databases">
        <authorList>
            <person name="Evans L.H."/>
            <person name="Alamgir A."/>
            <person name="Owens N."/>
            <person name="Weber N.D."/>
            <person name="Virtaneva K."/>
            <person name="Barbian K."/>
            <person name="Babar A."/>
            <person name="Rosenke K."/>
        </authorList>
    </citation>
    <scope>NUCLEOTIDE SEQUENCE [LARGE SCALE GENOMIC DNA]</scope>
    <source>
        <strain evidence="7 8">CCM 8644</strain>
    </source>
</reference>
<evidence type="ECO:0000259" key="6">
    <source>
        <dbReference type="PROSITE" id="PS51175"/>
    </source>
</evidence>
<evidence type="ECO:0000313" key="8">
    <source>
        <dbReference type="Proteomes" id="UP000078459"/>
    </source>
</evidence>
<dbReference type="GO" id="GO:0004650">
    <property type="term" value="F:polygalacturonase activity"/>
    <property type="evidence" value="ECO:0007669"/>
    <property type="project" value="InterPro"/>
</dbReference>
<dbReference type="GO" id="GO:0005975">
    <property type="term" value="P:carbohydrate metabolic process"/>
    <property type="evidence" value="ECO:0007669"/>
    <property type="project" value="InterPro"/>
</dbReference>
<dbReference type="SUPFAM" id="SSF49785">
    <property type="entry name" value="Galactose-binding domain-like"/>
    <property type="match status" value="1"/>
</dbReference>
<evidence type="ECO:0000256" key="1">
    <source>
        <dbReference type="ARBA" id="ARBA00008834"/>
    </source>
</evidence>
<dbReference type="InterPro" id="IPR051801">
    <property type="entry name" value="GH28_Enzymes"/>
</dbReference>
<dbReference type="Pfam" id="PF12708">
    <property type="entry name" value="Pect-lyase_RHGA_epim"/>
    <property type="match status" value="1"/>
</dbReference>
<dbReference type="Gene3D" id="2.60.120.260">
    <property type="entry name" value="Galactose-binding domain-like"/>
    <property type="match status" value="1"/>
</dbReference>
<keyword evidence="5" id="KW-0732">Signal</keyword>
<dbReference type="EMBL" id="LWHJ01000029">
    <property type="protein sequence ID" value="OAQ38940.1"/>
    <property type="molecule type" value="Genomic_DNA"/>
</dbReference>
<dbReference type="RefSeq" id="WP_068823092.1">
    <property type="nucleotide sequence ID" value="NZ_LWHJ01000029.1"/>
</dbReference>
<dbReference type="PANTHER" id="PTHR31339">
    <property type="entry name" value="PECTIN LYASE-RELATED"/>
    <property type="match status" value="1"/>
</dbReference>
<dbReference type="Gene3D" id="2.160.20.10">
    <property type="entry name" value="Single-stranded right-handed beta-helix, Pectin lyase-like"/>
    <property type="match status" value="1"/>
</dbReference>
<dbReference type="PROSITE" id="PS51175">
    <property type="entry name" value="CBM6"/>
    <property type="match status" value="1"/>
</dbReference>
<organism evidence="7 8">
    <name type="scientific">Pedobacter psychrophilus</name>
    <dbReference type="NCBI Taxonomy" id="1826909"/>
    <lineage>
        <taxon>Bacteria</taxon>
        <taxon>Pseudomonadati</taxon>
        <taxon>Bacteroidota</taxon>
        <taxon>Sphingobacteriia</taxon>
        <taxon>Sphingobacteriales</taxon>
        <taxon>Sphingobacteriaceae</taxon>
        <taxon>Pedobacter</taxon>
    </lineage>
</organism>
<proteinExistence type="inferred from homology"/>
<feature type="chain" id="PRO_5008100417" description="CBM6 domain-containing protein" evidence="5">
    <location>
        <begin position="22"/>
        <end position="589"/>
    </location>
</feature>
<dbReference type="AlphaFoldDB" id="A0A179DE18"/>
<name>A0A179DE18_9SPHI</name>
<evidence type="ECO:0000256" key="4">
    <source>
        <dbReference type="RuleBase" id="RU361169"/>
    </source>
</evidence>
<dbReference type="Pfam" id="PF03422">
    <property type="entry name" value="CBM_6"/>
    <property type="match status" value="1"/>
</dbReference>
<evidence type="ECO:0000256" key="3">
    <source>
        <dbReference type="ARBA" id="ARBA00023295"/>
    </source>
</evidence>
<gene>
    <name evidence="7" type="ORF">A5893_12950</name>
</gene>
<sequence>MKKYILLSVLAISLQNFSANAMRLNKDSFPNSNKNSSTDIDLNWNKTYQAEQATSFSGAKVSKTYSNYLGTGYVELGENGNYLEWNNITVPADGVYQVTFRYANGGQGLNPCKLFINGTSQLTDNPQPNGTSGYPFLQTYAFAKTNGWVIWRDLTIGMQMKKGKNILRMVVENKNGGPNVDQIIIRPNGPQQTAPPVDGAKGWDRMPEILSRVKAPQFPKKDFNITSFGAVGDSVKNCVQAINDAIKACSMAGGGRVLVPKGIYRIHGTIFLQSNVNLHLAEGARFNFRGVKSDYTKVYTSTEGNICYKAGIIYGYKLKNVAITGEGSTSVLDIGQELLQWKDGKIHAYADVALFPEDRPLNEARPNSIDLIKCENVLLSNYRIENYAFWCHLITNCNNVTIDGLDIYGFRPNNDGIDIQSCKDVFIQNCKIDTWDDCIVLKAGRDRDGREVLGPCQDVVIRNNTMKTDCADFAIGSEMAGGVRNVFVDDNGAGGRLLIKSNYDRGGYVQDLYVRNCPKIDRIALTFVNYNYRGFYFPTYYSGFTFENLSGLKNVSLEGRKENQIHNVLFKNCSKFSMKQSFVDGLQMQ</sequence>
<feature type="signal peptide" evidence="5">
    <location>
        <begin position="1"/>
        <end position="21"/>
    </location>
</feature>
<dbReference type="Pfam" id="PF00295">
    <property type="entry name" value="Glyco_hydro_28"/>
    <property type="match status" value="1"/>
</dbReference>
<comment type="similarity">
    <text evidence="1 4">Belongs to the glycosyl hydrolase 28 family.</text>
</comment>
<evidence type="ECO:0000313" key="7">
    <source>
        <dbReference type="EMBL" id="OAQ38940.1"/>
    </source>
</evidence>
<dbReference type="InterPro" id="IPR000743">
    <property type="entry name" value="Glyco_hydro_28"/>
</dbReference>